<feature type="non-terminal residue" evidence="2">
    <location>
        <position position="1"/>
    </location>
</feature>
<reference evidence="2" key="1">
    <citation type="submission" date="2020-02" db="EMBL/GenBank/DDBJ databases">
        <authorList>
            <person name="Meier V. D."/>
        </authorList>
    </citation>
    <scope>NUCLEOTIDE SEQUENCE</scope>
    <source>
        <strain evidence="2">AVDCRST_MAG45</strain>
    </source>
</reference>
<feature type="non-terminal residue" evidence="2">
    <location>
        <position position="249"/>
    </location>
</feature>
<accession>A0A6J4T674</accession>
<evidence type="ECO:0000313" key="2">
    <source>
        <dbReference type="EMBL" id="CAA9514577.1"/>
    </source>
</evidence>
<name>A0A6J4T674_9ACTN</name>
<organism evidence="2">
    <name type="scientific">uncultured Solirubrobacterales bacterium</name>
    <dbReference type="NCBI Taxonomy" id="768556"/>
    <lineage>
        <taxon>Bacteria</taxon>
        <taxon>Bacillati</taxon>
        <taxon>Actinomycetota</taxon>
        <taxon>Thermoleophilia</taxon>
        <taxon>Solirubrobacterales</taxon>
        <taxon>environmental samples</taxon>
    </lineage>
</organism>
<dbReference type="EMBL" id="CADCVU010000180">
    <property type="protein sequence ID" value="CAA9514577.1"/>
    <property type="molecule type" value="Genomic_DNA"/>
</dbReference>
<proteinExistence type="predicted"/>
<dbReference type="AlphaFoldDB" id="A0A6J4T674"/>
<evidence type="ECO:0000256" key="1">
    <source>
        <dbReference type="SAM" id="MobiDB-lite"/>
    </source>
</evidence>
<feature type="region of interest" description="Disordered" evidence="1">
    <location>
        <begin position="208"/>
        <end position="249"/>
    </location>
</feature>
<feature type="compositionally biased region" description="Basic residues" evidence="1">
    <location>
        <begin position="68"/>
        <end position="79"/>
    </location>
</feature>
<feature type="region of interest" description="Disordered" evidence="1">
    <location>
        <begin position="67"/>
        <end position="108"/>
    </location>
</feature>
<feature type="region of interest" description="Disordered" evidence="1">
    <location>
        <begin position="144"/>
        <end position="181"/>
    </location>
</feature>
<protein>
    <submittedName>
        <fullName evidence="2">Cytochrome c-type biogenesis protein CcdA (DsbD analog)</fullName>
    </submittedName>
</protein>
<feature type="compositionally biased region" description="Basic and acidic residues" evidence="1">
    <location>
        <begin position="209"/>
        <end position="219"/>
    </location>
</feature>
<feature type="compositionally biased region" description="Basic residues" evidence="1">
    <location>
        <begin position="167"/>
        <end position="181"/>
    </location>
</feature>
<sequence length="249" mass="28385">GCELGRRHHRRRRLCRRPHLLCLAVRASARARLPVGDLRRLLCRHRGRPPASPGPRARAAVLPLLLGHVHRPRHDRHRSRADPARESRRPAPDRRRDHRGDGFALRRHAVRAVPAARLAARGAAAPRLDRGPDRRRARLCHRLAAVHRPDPRGHPHRGEHPHDRRPGRPPARLLRRRPRRAVRAQRARLFAGDALLRVLSRPLRRDHRGLRCDSRDHGRAALRGRAHPPQRSGPGPDGAPGDQLLRRAL</sequence>
<gene>
    <name evidence="2" type="ORF">AVDCRST_MAG45-2128</name>
</gene>
<feature type="compositionally biased region" description="Basic and acidic residues" evidence="1">
    <location>
        <begin position="147"/>
        <end position="166"/>
    </location>
</feature>
<feature type="compositionally biased region" description="Basic and acidic residues" evidence="1">
    <location>
        <begin position="80"/>
        <end position="101"/>
    </location>
</feature>